<comment type="caution">
    <text evidence="1">The sequence shown here is derived from an EMBL/GenBank/DDBJ whole genome shotgun (WGS) entry which is preliminary data.</text>
</comment>
<proteinExistence type="predicted"/>
<protein>
    <submittedName>
        <fullName evidence="1">Uncharacterized protein</fullName>
    </submittedName>
</protein>
<sequence>MQIKDEKLREIWHKANPPVIFKRKSGEPLLVKLPGDNHLNNFDIIRNNKRHKPKWNKQFKCWETPVAWYDDLAHHLLSHFSGVYLIQLYREQQKCAPACWNALGLHCECSCMGANHGSGHPSGNWHEVSETFAFTWGDKKYASRLLLPTLDKYSSNNKTGHSHNL</sequence>
<dbReference type="Proteomes" id="UP000319627">
    <property type="component" value="Unassembled WGS sequence"/>
</dbReference>
<gene>
    <name evidence="1" type="ORF">LX59_00838</name>
</gene>
<evidence type="ECO:0000313" key="2">
    <source>
        <dbReference type="Proteomes" id="UP000319627"/>
    </source>
</evidence>
<dbReference type="AlphaFoldDB" id="A0A562J0Y9"/>
<name>A0A562J0Y9_9GAMM</name>
<dbReference type="RefSeq" id="WP_211354814.1">
    <property type="nucleotide sequence ID" value="NZ_VLKG01000002.1"/>
</dbReference>
<reference evidence="1 2" key="1">
    <citation type="submission" date="2019-07" db="EMBL/GenBank/DDBJ databases">
        <title>Genomic Encyclopedia of Type Strains, Phase I: the one thousand microbial genomes (KMG-I) project.</title>
        <authorList>
            <person name="Kyrpides N."/>
        </authorList>
    </citation>
    <scope>NUCLEOTIDE SEQUENCE [LARGE SCALE GENOMIC DNA]</scope>
    <source>
        <strain evidence="1 2">DSM 375</strain>
    </source>
</reference>
<organism evidence="1 2">
    <name type="scientific">Azomonas agilis</name>
    <dbReference type="NCBI Taxonomy" id="116849"/>
    <lineage>
        <taxon>Bacteria</taxon>
        <taxon>Pseudomonadati</taxon>
        <taxon>Pseudomonadota</taxon>
        <taxon>Gammaproteobacteria</taxon>
        <taxon>Pseudomonadales</taxon>
        <taxon>Pseudomonadaceae</taxon>
        <taxon>Azomonas</taxon>
    </lineage>
</organism>
<accession>A0A562J0Y9</accession>
<evidence type="ECO:0000313" key="1">
    <source>
        <dbReference type="EMBL" id="TWH76793.1"/>
    </source>
</evidence>
<keyword evidence="2" id="KW-1185">Reference proteome</keyword>
<dbReference type="EMBL" id="VLKG01000002">
    <property type="protein sequence ID" value="TWH76793.1"/>
    <property type="molecule type" value="Genomic_DNA"/>
</dbReference>